<dbReference type="InterPro" id="IPR036846">
    <property type="entry name" value="GM2-AP_sf"/>
</dbReference>
<name>A0A812C449_ACAPH</name>
<dbReference type="GO" id="GO:0006689">
    <property type="term" value="P:ganglioside catabolic process"/>
    <property type="evidence" value="ECO:0007669"/>
    <property type="project" value="InterPro"/>
</dbReference>
<dbReference type="Proteomes" id="UP000597762">
    <property type="component" value="Unassembled WGS sequence"/>
</dbReference>
<evidence type="ECO:0000256" key="1">
    <source>
        <dbReference type="ARBA" id="ARBA00022729"/>
    </source>
</evidence>
<keyword evidence="1 2" id="KW-0732">Signal</keyword>
<dbReference type="SUPFAM" id="SSF63707">
    <property type="entry name" value="Ganglioside M2 (gm2) activator"/>
    <property type="match status" value="1"/>
</dbReference>
<proteinExistence type="predicted"/>
<dbReference type="GO" id="GO:0005319">
    <property type="term" value="F:lipid transporter activity"/>
    <property type="evidence" value="ECO:0007669"/>
    <property type="project" value="TreeGrafter"/>
</dbReference>
<dbReference type="GO" id="GO:0008047">
    <property type="term" value="F:enzyme activator activity"/>
    <property type="evidence" value="ECO:0007669"/>
    <property type="project" value="InterPro"/>
</dbReference>
<dbReference type="Pfam" id="PF02221">
    <property type="entry name" value="E1_DerP2_DerF2"/>
    <property type="match status" value="1"/>
</dbReference>
<feature type="signal peptide" evidence="2">
    <location>
        <begin position="1"/>
        <end position="20"/>
    </location>
</feature>
<dbReference type="SMART" id="SM00737">
    <property type="entry name" value="ML"/>
    <property type="match status" value="1"/>
</dbReference>
<accession>A0A812C449</accession>
<evidence type="ECO:0000259" key="3">
    <source>
        <dbReference type="SMART" id="SM00737"/>
    </source>
</evidence>
<evidence type="ECO:0000313" key="4">
    <source>
        <dbReference type="EMBL" id="CAE1257849.1"/>
    </source>
</evidence>
<evidence type="ECO:0000313" key="5">
    <source>
        <dbReference type="Proteomes" id="UP000597762"/>
    </source>
</evidence>
<dbReference type="OrthoDB" id="6409159at2759"/>
<dbReference type="EMBL" id="CAHIKZ030001252">
    <property type="protein sequence ID" value="CAE1257849.1"/>
    <property type="molecule type" value="Genomic_DNA"/>
</dbReference>
<dbReference type="InterPro" id="IPR028996">
    <property type="entry name" value="GM2-AP"/>
</dbReference>
<dbReference type="Gene3D" id="2.70.220.10">
    <property type="entry name" value="Ganglioside GM2 activator"/>
    <property type="match status" value="1"/>
</dbReference>
<organism evidence="4 5">
    <name type="scientific">Acanthosepion pharaonis</name>
    <name type="common">Pharaoh cuttlefish</name>
    <name type="synonym">Sepia pharaonis</name>
    <dbReference type="NCBI Taxonomy" id="158019"/>
    <lineage>
        <taxon>Eukaryota</taxon>
        <taxon>Metazoa</taxon>
        <taxon>Spiralia</taxon>
        <taxon>Lophotrochozoa</taxon>
        <taxon>Mollusca</taxon>
        <taxon>Cephalopoda</taxon>
        <taxon>Coleoidea</taxon>
        <taxon>Decapodiformes</taxon>
        <taxon>Sepiida</taxon>
        <taxon>Sepiina</taxon>
        <taxon>Sepiidae</taxon>
        <taxon>Acanthosepion</taxon>
    </lineage>
</organism>
<evidence type="ECO:0000256" key="2">
    <source>
        <dbReference type="SAM" id="SignalP"/>
    </source>
</evidence>
<reference evidence="4" key="1">
    <citation type="submission" date="2021-01" db="EMBL/GenBank/DDBJ databases">
        <authorList>
            <person name="Li R."/>
            <person name="Bekaert M."/>
        </authorList>
    </citation>
    <scope>NUCLEOTIDE SEQUENCE</scope>
    <source>
        <strain evidence="4">Farmed</strain>
    </source>
</reference>
<sequence>MNKYLRLLLLVAGLAAISFALPSTVLKFRPQQKQDDIVKILTKQSGHLAGTLNQPIQYFRKLSIVPNPRLMKFEWSDCGNSSSKIIFNNISVTPDPIVLPGTILVSVNTTINEDITDNLSAQVVLKRKIGAFDINIPCIDNIGSCHYENICSLLNKVPKCPEILIKRNIPCHCPFKQGNYILPSTGFFINDDPVPEGDYTLKIVLSYKQKFIGCFKLAASFST</sequence>
<protein>
    <submittedName>
        <fullName evidence="4">GM2A</fullName>
    </submittedName>
</protein>
<feature type="chain" id="PRO_5032751269" evidence="2">
    <location>
        <begin position="21"/>
        <end position="223"/>
    </location>
</feature>
<gene>
    <name evidence="4" type="ORF">SPHA_30958</name>
</gene>
<dbReference type="PANTHER" id="PTHR17357:SF0">
    <property type="entry name" value="GANGLIOSIDE GM2 ACTIVATOR"/>
    <property type="match status" value="1"/>
</dbReference>
<dbReference type="InterPro" id="IPR003172">
    <property type="entry name" value="ML_dom"/>
</dbReference>
<dbReference type="PANTHER" id="PTHR17357">
    <property type="entry name" value="GM2 GANGLIOSIDE ACTIVATOR PROTEIN"/>
    <property type="match status" value="1"/>
</dbReference>
<dbReference type="AlphaFoldDB" id="A0A812C449"/>
<keyword evidence="5" id="KW-1185">Reference proteome</keyword>
<comment type="caution">
    <text evidence="4">The sequence shown here is derived from an EMBL/GenBank/DDBJ whole genome shotgun (WGS) entry which is preliminary data.</text>
</comment>
<feature type="domain" description="MD-2-related lipid-recognition" evidence="3">
    <location>
        <begin position="75"/>
        <end position="219"/>
    </location>
</feature>
<dbReference type="GO" id="GO:0009898">
    <property type="term" value="C:cytoplasmic side of plasma membrane"/>
    <property type="evidence" value="ECO:0007669"/>
    <property type="project" value="TreeGrafter"/>
</dbReference>